<dbReference type="AlphaFoldDB" id="A0A397U7W5"/>
<accession>A0A397U7W5</accession>
<dbReference type="OrthoDB" id="5430411at2759"/>
<dbReference type="Proteomes" id="UP000266673">
    <property type="component" value="Unassembled WGS sequence"/>
</dbReference>
<name>A0A397U7W5_9GLOM</name>
<dbReference type="Gene3D" id="1.25.40.420">
    <property type="match status" value="1"/>
</dbReference>
<proteinExistence type="predicted"/>
<organism evidence="2 3">
    <name type="scientific">Gigaspora rosea</name>
    <dbReference type="NCBI Taxonomy" id="44941"/>
    <lineage>
        <taxon>Eukaryota</taxon>
        <taxon>Fungi</taxon>
        <taxon>Fungi incertae sedis</taxon>
        <taxon>Mucoromycota</taxon>
        <taxon>Glomeromycotina</taxon>
        <taxon>Glomeromycetes</taxon>
        <taxon>Diversisporales</taxon>
        <taxon>Gigasporaceae</taxon>
        <taxon>Gigaspora</taxon>
    </lineage>
</organism>
<sequence length="381" mass="43867">MLVAYEFLLEELAKHLESYLIKAKPNWLYLYFAHIYKLSFQNENLHDLQRWCNSIAAKCPNLIFDSDDFKTLQEPALISLIGRDDLQMDEVKIWSYVIKWGIAQNSDIPIDPKDWSDENILSMKNSLQNCLPLIRYFQMSGDDIVNSVQPYQQLLDKDLWEDIIKYFMAPSQQITSLILPPREITITTLATTRPNDSFSSVINESHAAEIASWIDKKSVNYSVKENPYVFKLLLRGSKDGFFPSVFWDLCDKQANTVVVIKIKGSDEIIGGYNPLEWDRSSSLYNSCNDSFLFSLKNGSIKRSIVSRIKAPEKAIYCCPNNGPCFGGGHDLTILNSISKNKCYCRHLSYEKPIRNKHVDHNGRSSFLMEDYEVLQIHEKSN</sequence>
<feature type="domain" description="TLDc" evidence="1">
    <location>
        <begin position="200"/>
        <end position="377"/>
    </location>
</feature>
<evidence type="ECO:0000313" key="2">
    <source>
        <dbReference type="EMBL" id="RIB03393.1"/>
    </source>
</evidence>
<gene>
    <name evidence="2" type="ORF">C2G38_784386</name>
</gene>
<keyword evidence="3" id="KW-1185">Reference proteome</keyword>
<reference evidence="2 3" key="1">
    <citation type="submission" date="2018-06" db="EMBL/GenBank/DDBJ databases">
        <title>Comparative genomics reveals the genomic features of Rhizophagus irregularis, R. cerebriforme, R. diaphanum and Gigaspora rosea, and their symbiotic lifestyle signature.</title>
        <authorList>
            <person name="Morin E."/>
            <person name="San Clemente H."/>
            <person name="Chen E.C.H."/>
            <person name="De La Providencia I."/>
            <person name="Hainaut M."/>
            <person name="Kuo A."/>
            <person name="Kohler A."/>
            <person name="Murat C."/>
            <person name="Tang N."/>
            <person name="Roy S."/>
            <person name="Loubradou J."/>
            <person name="Henrissat B."/>
            <person name="Grigoriev I.V."/>
            <person name="Corradi N."/>
            <person name="Roux C."/>
            <person name="Martin F.M."/>
        </authorList>
    </citation>
    <scope>NUCLEOTIDE SEQUENCE [LARGE SCALE GENOMIC DNA]</scope>
    <source>
        <strain evidence="2 3">DAOM 194757</strain>
    </source>
</reference>
<evidence type="ECO:0000259" key="1">
    <source>
        <dbReference type="PROSITE" id="PS51886"/>
    </source>
</evidence>
<dbReference type="PROSITE" id="PS51886">
    <property type="entry name" value="TLDC"/>
    <property type="match status" value="1"/>
</dbReference>
<evidence type="ECO:0000313" key="3">
    <source>
        <dbReference type="Proteomes" id="UP000266673"/>
    </source>
</evidence>
<dbReference type="Pfam" id="PF07707">
    <property type="entry name" value="BACK"/>
    <property type="match status" value="1"/>
</dbReference>
<dbReference type="Pfam" id="PF07534">
    <property type="entry name" value="TLD"/>
    <property type="match status" value="1"/>
</dbReference>
<protein>
    <recommendedName>
        <fullName evidence="1">TLDc domain-containing protein</fullName>
    </recommendedName>
</protein>
<dbReference type="InterPro" id="IPR006571">
    <property type="entry name" value="TLDc_dom"/>
</dbReference>
<dbReference type="InterPro" id="IPR011705">
    <property type="entry name" value="BACK"/>
</dbReference>
<comment type="caution">
    <text evidence="2">The sequence shown here is derived from an EMBL/GenBank/DDBJ whole genome shotgun (WGS) entry which is preliminary data.</text>
</comment>
<dbReference type="EMBL" id="QKWP01002421">
    <property type="protein sequence ID" value="RIB03393.1"/>
    <property type="molecule type" value="Genomic_DNA"/>
</dbReference>